<sequence>MGRCARRIEVRAVAAAAVAALSLTACTTSPGQPSAQRTTTVRTLAGVPLVPCTIKGERPTPATASALCGTLNVPEDRAKPTGRQLALRVAVVPASGSRASADPVFAVAGGPGQASTQFFAWFPAGYPELHATHDIVLVDQRGTGASRAVSLPPLPTTTGLSPAAADARLATWARNGLRGVGVDPRQLTSTVAADDLDAVRAALGYDTIDLYGSSYGATLVQYYLRQHPERVRVAVLDGGTPVDVPVFERMAASSQAALALLLRRCAEDRACHGAFPRLDAEWREVLARFRTPVRVVDQASGQSAVIDQTMLAEAIHAALTTEAGAANVPLAIHLTAAGRYVEASALIGVDDTKEPSLLMADEILCSEAWARYDAGEVARLGAGSYALPLELARAQERAAMCAHLPRGVVPSGDADAVRTDVPLLWLAGDGDPQDPPSGLAGVAAQQRHSAVVVLPAQQHVVGHLGCLPSVVAAFVAAGSVDGLDTACVAVGSPAPPFRLR</sequence>
<dbReference type="InterPro" id="IPR050266">
    <property type="entry name" value="AB_hydrolase_sf"/>
</dbReference>
<dbReference type="GO" id="GO:0016787">
    <property type="term" value="F:hydrolase activity"/>
    <property type="evidence" value="ECO:0007669"/>
    <property type="project" value="UniProtKB-KW"/>
</dbReference>
<organism evidence="6 7">
    <name type="scientific">Terrabacter ginsenosidimutans</name>
    <dbReference type="NCBI Taxonomy" id="490575"/>
    <lineage>
        <taxon>Bacteria</taxon>
        <taxon>Bacillati</taxon>
        <taxon>Actinomycetota</taxon>
        <taxon>Actinomycetes</taxon>
        <taxon>Micrococcales</taxon>
        <taxon>Intrasporangiaceae</taxon>
        <taxon>Terrabacter</taxon>
    </lineage>
</organism>
<dbReference type="InterPro" id="IPR002410">
    <property type="entry name" value="Peptidase_S33"/>
</dbReference>
<feature type="domain" description="AB hydrolase-1" evidence="4">
    <location>
        <begin position="109"/>
        <end position="250"/>
    </location>
</feature>
<dbReference type="Pfam" id="PF08386">
    <property type="entry name" value="Abhydrolase_4"/>
    <property type="match status" value="1"/>
</dbReference>
<keyword evidence="7" id="KW-1185">Reference proteome</keyword>
<dbReference type="InterPro" id="IPR000073">
    <property type="entry name" value="AB_hydrolase_1"/>
</dbReference>
<keyword evidence="2 6" id="KW-0378">Hydrolase</keyword>
<evidence type="ECO:0000313" key="6">
    <source>
        <dbReference type="EMBL" id="GAA3694697.1"/>
    </source>
</evidence>
<dbReference type="InterPro" id="IPR029058">
    <property type="entry name" value="AB_hydrolase_fold"/>
</dbReference>
<dbReference type="SUPFAM" id="SSF53474">
    <property type="entry name" value="alpha/beta-Hydrolases"/>
    <property type="match status" value="1"/>
</dbReference>
<name>A0ABP7CTX0_9MICO</name>
<evidence type="ECO:0000256" key="2">
    <source>
        <dbReference type="ARBA" id="ARBA00022801"/>
    </source>
</evidence>
<comment type="caution">
    <text evidence="6">The sequence shown here is derived from an EMBL/GenBank/DDBJ whole genome shotgun (WGS) entry which is preliminary data.</text>
</comment>
<feature type="domain" description="Peptidase S33 tripeptidyl aminopeptidase-like C-terminal" evidence="5">
    <location>
        <begin position="396"/>
        <end position="487"/>
    </location>
</feature>
<dbReference type="PANTHER" id="PTHR43798:SF27">
    <property type="entry name" value="HYDROLASE ALPHA_BETA HYDROLASE FOLD FAMILY"/>
    <property type="match status" value="1"/>
</dbReference>
<dbReference type="PANTHER" id="PTHR43798">
    <property type="entry name" value="MONOACYLGLYCEROL LIPASE"/>
    <property type="match status" value="1"/>
</dbReference>
<dbReference type="EMBL" id="BAABDC010000001">
    <property type="protein sequence ID" value="GAA3694697.1"/>
    <property type="molecule type" value="Genomic_DNA"/>
</dbReference>
<dbReference type="PRINTS" id="PR00793">
    <property type="entry name" value="PROAMNOPTASE"/>
</dbReference>
<proteinExistence type="inferred from homology"/>
<protein>
    <submittedName>
        <fullName evidence="6">Alpha/beta fold hydrolase</fullName>
    </submittedName>
</protein>
<dbReference type="Proteomes" id="UP001501468">
    <property type="component" value="Unassembled WGS sequence"/>
</dbReference>
<evidence type="ECO:0000256" key="3">
    <source>
        <dbReference type="SAM" id="SignalP"/>
    </source>
</evidence>
<reference evidence="7" key="1">
    <citation type="journal article" date="2019" name="Int. J. Syst. Evol. Microbiol.">
        <title>The Global Catalogue of Microorganisms (GCM) 10K type strain sequencing project: providing services to taxonomists for standard genome sequencing and annotation.</title>
        <authorList>
            <consortium name="The Broad Institute Genomics Platform"/>
            <consortium name="The Broad Institute Genome Sequencing Center for Infectious Disease"/>
            <person name="Wu L."/>
            <person name="Ma J."/>
        </authorList>
    </citation>
    <scope>NUCLEOTIDE SEQUENCE [LARGE SCALE GENOMIC DNA]</scope>
    <source>
        <strain evidence="7">JCM 17125</strain>
    </source>
</reference>
<gene>
    <name evidence="6" type="ORF">GCM10022399_09060</name>
</gene>
<evidence type="ECO:0000256" key="1">
    <source>
        <dbReference type="ARBA" id="ARBA00010088"/>
    </source>
</evidence>
<dbReference type="InterPro" id="IPR013595">
    <property type="entry name" value="Pept_S33_TAP-like_C"/>
</dbReference>
<dbReference type="PROSITE" id="PS51257">
    <property type="entry name" value="PROKAR_LIPOPROTEIN"/>
    <property type="match status" value="1"/>
</dbReference>
<accession>A0ABP7CTX0</accession>
<feature type="signal peptide" evidence="3">
    <location>
        <begin position="1"/>
        <end position="27"/>
    </location>
</feature>
<evidence type="ECO:0000259" key="4">
    <source>
        <dbReference type="Pfam" id="PF00561"/>
    </source>
</evidence>
<keyword evidence="3" id="KW-0732">Signal</keyword>
<dbReference type="Pfam" id="PF00561">
    <property type="entry name" value="Abhydrolase_1"/>
    <property type="match status" value="1"/>
</dbReference>
<evidence type="ECO:0000259" key="5">
    <source>
        <dbReference type="Pfam" id="PF08386"/>
    </source>
</evidence>
<comment type="similarity">
    <text evidence="1">Belongs to the peptidase S33 family.</text>
</comment>
<dbReference type="Gene3D" id="3.40.50.1820">
    <property type="entry name" value="alpha/beta hydrolase"/>
    <property type="match status" value="1"/>
</dbReference>
<feature type="chain" id="PRO_5045124362" evidence="3">
    <location>
        <begin position="28"/>
        <end position="500"/>
    </location>
</feature>
<evidence type="ECO:0000313" key="7">
    <source>
        <dbReference type="Proteomes" id="UP001501468"/>
    </source>
</evidence>